<evidence type="ECO:0000313" key="5">
    <source>
        <dbReference type="EMBL" id="AQX83034.1"/>
    </source>
</evidence>
<dbReference type="Pfam" id="PF16486">
    <property type="entry name" value="ArgoN"/>
    <property type="match status" value="1"/>
</dbReference>
<dbReference type="InterPro" id="IPR036397">
    <property type="entry name" value="RNaseH_sf"/>
</dbReference>
<dbReference type="PROSITE" id="PS50821">
    <property type="entry name" value="PAZ"/>
    <property type="match status" value="1"/>
</dbReference>
<dbReference type="SUPFAM" id="SSF101690">
    <property type="entry name" value="PAZ domain"/>
    <property type="match status" value="1"/>
</dbReference>
<dbReference type="AlphaFoldDB" id="A0A1W5RSP4"/>
<feature type="compositionally biased region" description="Low complexity" evidence="2">
    <location>
        <begin position="51"/>
        <end position="63"/>
    </location>
</feature>
<dbReference type="InterPro" id="IPR032474">
    <property type="entry name" value="Argonaute_N"/>
</dbReference>
<feature type="compositionally biased region" description="Low complexity" evidence="2">
    <location>
        <begin position="21"/>
        <end position="35"/>
    </location>
</feature>
<dbReference type="Gene3D" id="3.30.420.10">
    <property type="entry name" value="Ribonuclease H-like superfamily/Ribonuclease H"/>
    <property type="match status" value="1"/>
</dbReference>
<dbReference type="InterPro" id="IPR003100">
    <property type="entry name" value="PAZ_dom"/>
</dbReference>
<dbReference type="CDD" id="cd02846">
    <property type="entry name" value="PAZ_argonaute_like"/>
    <property type="match status" value="1"/>
</dbReference>
<dbReference type="SMART" id="SM00949">
    <property type="entry name" value="PAZ"/>
    <property type="match status" value="1"/>
</dbReference>
<dbReference type="InterPro" id="IPR012337">
    <property type="entry name" value="RNaseH-like_sf"/>
</dbReference>
<dbReference type="PROSITE" id="PS50822">
    <property type="entry name" value="PIWI"/>
    <property type="match status" value="1"/>
</dbReference>
<evidence type="ECO:0000256" key="2">
    <source>
        <dbReference type="SAM" id="MobiDB-lite"/>
    </source>
</evidence>
<dbReference type="OrthoDB" id="10252740at2759"/>
<feature type="compositionally biased region" description="Polar residues" evidence="2">
    <location>
        <begin position="71"/>
        <end position="84"/>
    </location>
</feature>
<dbReference type="Proteomes" id="UP001165289">
    <property type="component" value="Unassembled WGS sequence"/>
</dbReference>
<dbReference type="InterPro" id="IPR045246">
    <property type="entry name" value="Piwi_ago-like"/>
</dbReference>
<protein>
    <submittedName>
        <fullName evidence="5">Argonaute 1</fullName>
    </submittedName>
</protein>
<name>A0A1W5RSP4_9METZ</name>
<dbReference type="Gene3D" id="3.40.50.2300">
    <property type="match status" value="1"/>
</dbReference>
<dbReference type="GO" id="GO:0003723">
    <property type="term" value="F:RNA binding"/>
    <property type="evidence" value="ECO:0007669"/>
    <property type="project" value="InterPro"/>
</dbReference>
<dbReference type="PANTHER" id="PTHR22891">
    <property type="entry name" value="EUKARYOTIC TRANSLATION INITIATION FACTOR 2C"/>
    <property type="match status" value="1"/>
</dbReference>
<gene>
    <name evidence="6" type="ORF">LOD99_2600</name>
</gene>
<proteinExistence type="evidence at transcript level"/>
<evidence type="ECO:0000313" key="6">
    <source>
        <dbReference type="EMBL" id="KAI6654721.1"/>
    </source>
</evidence>
<dbReference type="SMART" id="SM00950">
    <property type="entry name" value="Piwi"/>
    <property type="match status" value="1"/>
</dbReference>
<dbReference type="SUPFAM" id="SSF53098">
    <property type="entry name" value="Ribonuclease H-like"/>
    <property type="match status" value="1"/>
</dbReference>
<dbReference type="Pfam" id="PF02171">
    <property type="entry name" value="Piwi"/>
    <property type="match status" value="1"/>
</dbReference>
<dbReference type="InterPro" id="IPR003165">
    <property type="entry name" value="Piwi"/>
</dbReference>
<reference evidence="6" key="2">
    <citation type="submission" date="2022-02" db="EMBL/GenBank/DDBJ databases">
        <authorList>
            <person name="Santini S."/>
            <person name="Jourda C."/>
            <person name="Belahbib H."/>
            <person name="Rocher C."/>
            <person name="Selva M."/>
            <person name="Borchiellini C."/>
            <person name="Renard E."/>
        </authorList>
    </citation>
    <scope>NUCLEOTIDE SEQUENCE</scope>
    <source>
        <strain evidence="6">SPO-2</strain>
    </source>
</reference>
<evidence type="ECO:0000259" key="3">
    <source>
        <dbReference type="PROSITE" id="PS50821"/>
    </source>
</evidence>
<dbReference type="SMART" id="SM01163">
    <property type="entry name" value="DUF1785"/>
    <property type="match status" value="1"/>
</dbReference>
<dbReference type="InterPro" id="IPR036085">
    <property type="entry name" value="PAZ_dom_sf"/>
</dbReference>
<evidence type="ECO:0000259" key="4">
    <source>
        <dbReference type="PROSITE" id="PS50822"/>
    </source>
</evidence>
<reference evidence="6 7" key="3">
    <citation type="journal article" date="2023" name="BMC Biol.">
        <title>The compact genome of the sponge Oopsacas minuta (Hexactinellida) is lacking key metazoan core genes.</title>
        <authorList>
            <person name="Santini S."/>
            <person name="Schenkelaars Q."/>
            <person name="Jourda C."/>
            <person name="Duchesne M."/>
            <person name="Belahbib H."/>
            <person name="Rocher C."/>
            <person name="Selva M."/>
            <person name="Riesgo A."/>
            <person name="Vervoort M."/>
            <person name="Leys S.P."/>
            <person name="Kodjabachian L."/>
            <person name="Le Bivic A."/>
            <person name="Borchiellini C."/>
            <person name="Claverie J.M."/>
            <person name="Renard E."/>
        </authorList>
    </citation>
    <scope>NUCLEOTIDE SEQUENCE [LARGE SCALE GENOMIC DNA]</scope>
    <source>
        <strain evidence="6">SPO-2</strain>
    </source>
</reference>
<dbReference type="CDD" id="cd04657">
    <property type="entry name" value="Piwi_ago-like"/>
    <property type="match status" value="1"/>
</dbReference>
<feature type="domain" description="Piwi" evidence="4">
    <location>
        <begin position="614"/>
        <end position="944"/>
    </location>
</feature>
<sequence length="980" mass="111325">MRINDRATTAPAVPFHPPISTPSDSPDSTPDILSLTPDENSPEPSLTNLVPSPESTGSEESTGASRFPEVTSCSPPSVSHTTNGFHMGSSATSSTHLSVSNLYPPARPQSGCGTLGWKIPLKINFFEMKLPQNSLINQYRVDITFNMASGDERAVIQKHVCKSVWKALLKKYAAELQGKHPVYDGRATLYARELLWNGSPRKFEIDWEDEEDGGRKRTNTVKIAHTGSVDLSLLQEFINRQKPYETAETRQTEFDLGRSAIQVIEVILSQLPKSRYNTIGRSHYFDPGNNQVSLGQGCDIWEGYYQSLRPGTWKPFINIDVTYTAMIQDTNVIDFILDLTNSRYPEDAVRGRNLGEVKSHLCGLKVSTRHMGYNRVYKLSNEKRKILGKSASEHKFDLGDGSTTSIEKYYLNKYKIKLQCPYLPLLAVGSKGTTLLPMELCTIVRGQHKKGKLTADQTSEMIRSAAKPADKRMWNTEDIAKRELVPTPLLDYYGIKINPRMYETEGRVLDAPKLRYQNKEVSPRDGSWDLRGVKFKNGMKLDNWVILDFVGIREDTFYKFLDELKDVGRNSGVMISDPLTVKSPQINSKDDDFRKISQIEKEFDDLHKKYNPTMFMLFINEKKPYPLPNKDMYKHIKRICDSDLGVLSQCIKDKNIFKANKSVLANICLKINAKLGGVNHDIDTSNTSFGELFKKPIMFIGADVNHPHVGMDEVMPSIAAAVGSIDSKLAKYVSSVRFQKHSRSVESKNQVDGMPKKKERLEMIDKFDDMCYELISAFRENCKGRLPERIIYYRDGVSEGQFRAVLNREMTSMRRACRRFSPDYQPGITIVCVQKRHHLRMFCRDRGCAVGKGNNVPPGCVLDKDVTHPVEFDFYLCSHFGLQGTSRPTHYHVLWDDNNFDSDSLQTLTYHLCHLYARCTKAVSIPAPVYYAHWVALRAMNSTNFEDDASSIRSEGSDEHNNWDEKRKPMLIRKGLMYWA</sequence>
<comment type="similarity">
    <text evidence="1">Belongs to the argonaute family.</text>
</comment>
<dbReference type="InterPro" id="IPR032473">
    <property type="entry name" value="Argonaute_Mid_dom"/>
</dbReference>
<keyword evidence="7" id="KW-1185">Reference proteome</keyword>
<evidence type="ECO:0000256" key="1">
    <source>
        <dbReference type="RuleBase" id="RU361178"/>
    </source>
</evidence>
<evidence type="ECO:0000313" key="7">
    <source>
        <dbReference type="Proteomes" id="UP001165289"/>
    </source>
</evidence>
<dbReference type="Pfam" id="PF16487">
    <property type="entry name" value="ArgoMid"/>
    <property type="match status" value="1"/>
</dbReference>
<dbReference type="EMBL" id="JAKMXF010000221">
    <property type="protein sequence ID" value="KAI6654721.1"/>
    <property type="molecule type" value="Genomic_DNA"/>
</dbReference>
<dbReference type="Pfam" id="PF08699">
    <property type="entry name" value="ArgoL1"/>
    <property type="match status" value="1"/>
</dbReference>
<feature type="compositionally biased region" description="Polar residues" evidence="2">
    <location>
        <begin position="37"/>
        <end position="50"/>
    </location>
</feature>
<dbReference type="InterPro" id="IPR014811">
    <property type="entry name" value="ArgoL1"/>
</dbReference>
<dbReference type="Gene3D" id="2.170.260.10">
    <property type="entry name" value="paz domain"/>
    <property type="match status" value="1"/>
</dbReference>
<dbReference type="EMBL" id="KX216829">
    <property type="protein sequence ID" value="AQX83034.1"/>
    <property type="molecule type" value="mRNA"/>
</dbReference>
<accession>A0A1W5RSP4</accession>
<feature type="domain" description="PAZ" evidence="3">
    <location>
        <begin position="331"/>
        <end position="445"/>
    </location>
</feature>
<reference evidence="5" key="1">
    <citation type="submission" date="2016-05" db="EMBL/GenBank/DDBJ databases">
        <title>The stepping stone for understanding somatic and germ lines origins.</title>
        <authorList>
            <person name="Fierro-Constain L."/>
            <person name="Schenkelaars Q."/>
            <person name="Gazave E."/>
            <person name="Haguenauer A."/>
            <person name="Ereskovsky A."/>
            <person name="Borchiellini C."/>
        </authorList>
    </citation>
    <scope>NUCLEOTIDE SEQUENCE</scope>
</reference>
<feature type="region of interest" description="Disordered" evidence="2">
    <location>
        <begin position="1"/>
        <end position="91"/>
    </location>
</feature>
<organism evidence="5">
    <name type="scientific">Oopsacas minuta</name>
    <dbReference type="NCBI Taxonomy" id="111878"/>
    <lineage>
        <taxon>Eukaryota</taxon>
        <taxon>Metazoa</taxon>
        <taxon>Porifera</taxon>
        <taxon>Hexactinellida</taxon>
        <taxon>Hexasterophora</taxon>
        <taxon>Lyssacinosida</taxon>
        <taxon>Leucopsacidae</taxon>
        <taxon>Oopsacas</taxon>
    </lineage>
</organism>
<dbReference type="Pfam" id="PF02170">
    <property type="entry name" value="PAZ"/>
    <property type="match status" value="1"/>
</dbReference>